<sequence length="97" mass="11343">MKLYNPGFTETGWRCKSCGQFLRIGANKIQRGFWVKLPEPFMLLDECVKLRTEREEGRLRIHALNLALRRGIKYSVAEEKALRRRKETNTLNALPLP</sequence>
<evidence type="ECO:0000313" key="1">
    <source>
        <dbReference type="EMBL" id="OHA92524.1"/>
    </source>
</evidence>
<name>A0A1G2T5H4_9BACT</name>
<dbReference type="AlphaFoldDB" id="A0A1G2T5H4"/>
<accession>A0A1G2T5H4</accession>
<reference evidence="1 2" key="1">
    <citation type="journal article" date="2016" name="Nat. Commun.">
        <title>Thousands of microbial genomes shed light on interconnected biogeochemical processes in an aquifer system.</title>
        <authorList>
            <person name="Anantharaman K."/>
            <person name="Brown C.T."/>
            <person name="Hug L.A."/>
            <person name="Sharon I."/>
            <person name="Castelle C.J."/>
            <person name="Probst A.J."/>
            <person name="Thomas B.C."/>
            <person name="Singh A."/>
            <person name="Wilkins M.J."/>
            <person name="Karaoz U."/>
            <person name="Brodie E.L."/>
            <person name="Williams K.H."/>
            <person name="Hubbard S.S."/>
            <person name="Banfield J.F."/>
        </authorList>
    </citation>
    <scope>NUCLEOTIDE SEQUENCE [LARGE SCALE GENOMIC DNA]</scope>
</reference>
<proteinExistence type="predicted"/>
<dbReference type="EMBL" id="MHVI01000004">
    <property type="protein sequence ID" value="OHA92524.1"/>
    <property type="molecule type" value="Genomic_DNA"/>
</dbReference>
<gene>
    <name evidence="1" type="ORF">A2665_00585</name>
</gene>
<comment type="caution">
    <text evidence="1">The sequence shown here is derived from an EMBL/GenBank/DDBJ whole genome shotgun (WGS) entry which is preliminary data.</text>
</comment>
<organism evidence="1 2">
    <name type="scientific">Candidatus Zambryskibacteria bacterium RIFCSPHIGHO2_01_FULL_46_30</name>
    <dbReference type="NCBI Taxonomy" id="1802739"/>
    <lineage>
        <taxon>Bacteria</taxon>
        <taxon>Candidatus Zambryskiibacteriota</taxon>
    </lineage>
</organism>
<dbReference type="Proteomes" id="UP000177746">
    <property type="component" value="Unassembled WGS sequence"/>
</dbReference>
<evidence type="ECO:0000313" key="2">
    <source>
        <dbReference type="Proteomes" id="UP000177746"/>
    </source>
</evidence>
<protein>
    <submittedName>
        <fullName evidence="1">Uncharacterized protein</fullName>
    </submittedName>
</protein>